<organism evidence="2 3">
    <name type="scientific">Salinicola acroporae</name>
    <dbReference type="NCBI Taxonomy" id="1541440"/>
    <lineage>
        <taxon>Bacteria</taxon>
        <taxon>Pseudomonadati</taxon>
        <taxon>Pseudomonadota</taxon>
        <taxon>Gammaproteobacteria</taxon>
        <taxon>Oceanospirillales</taxon>
        <taxon>Halomonadaceae</taxon>
        <taxon>Salinicola</taxon>
    </lineage>
</organism>
<name>A0ABT6I4B8_9GAMM</name>
<keyword evidence="3" id="KW-1185">Reference proteome</keyword>
<sequence>MPEAQDDAIDSQSPLDDDALARLDDYLASERLGEEAPDLIGVHGYLIALAVSPGEIPPDIWLAELFEGEPPFAHDAERDEIRGLLEALKTNAGSIMERGHRIELPFDTELDEEGEMVAAIEDWSAGFMQGVFVDEAAWFSQDEAHVAALLLPFMALSGLFDDEPEMAEMVADEAQFSALAGQLAELALDLYLHFRIPAEPPKGKGMARTKRVGNRKRGGKR</sequence>
<dbReference type="EMBL" id="PGFS01000001">
    <property type="protein sequence ID" value="MDH4572376.1"/>
    <property type="molecule type" value="Genomic_DNA"/>
</dbReference>
<dbReference type="InterPro" id="IPR036255">
    <property type="entry name" value="YgfB-like_sf"/>
</dbReference>
<dbReference type="Pfam" id="PF03695">
    <property type="entry name" value="UPF0149"/>
    <property type="match status" value="1"/>
</dbReference>
<protein>
    <submittedName>
        <fullName evidence="2">YecA family protein</fullName>
    </submittedName>
</protein>
<gene>
    <name evidence="2" type="ORF">CUR86_07810</name>
</gene>
<dbReference type="NCBIfam" id="TIGR02292">
    <property type="entry name" value="ygfB_yecA"/>
    <property type="match status" value="1"/>
</dbReference>
<dbReference type="Gene3D" id="1.20.120.740">
    <property type="entry name" value="YgfB uncharacterised protein family UPF0149, PF03695"/>
    <property type="match status" value="1"/>
</dbReference>
<evidence type="ECO:0000313" key="3">
    <source>
        <dbReference type="Proteomes" id="UP001162135"/>
    </source>
</evidence>
<proteinExistence type="predicted"/>
<feature type="compositionally biased region" description="Basic residues" evidence="1">
    <location>
        <begin position="205"/>
        <end position="221"/>
    </location>
</feature>
<accession>A0ABT6I4B8</accession>
<reference evidence="2" key="1">
    <citation type="journal article" date="2015" name="Antonie Van Leeuwenhoek">
        <title>Comparative 16S rRNA signatures and multilocus sequence analysis for the genus Salinicola and description of Salinicola acroporae sp. nov., isolated from coral Acropora digitifera.</title>
        <authorList>
            <person name="Lepcha R.T."/>
            <person name="Poddar A."/>
            <person name="Schumann P."/>
            <person name="Das S.K."/>
        </authorList>
    </citation>
    <scope>NUCLEOTIDE SEQUENCE</scope>
    <source>
        <strain evidence="2">S4-41</strain>
    </source>
</reference>
<reference evidence="2" key="2">
    <citation type="submission" date="2017-11" db="EMBL/GenBank/DDBJ databases">
        <authorList>
            <person name="Das S.K."/>
        </authorList>
    </citation>
    <scope>NUCLEOTIDE SEQUENCE</scope>
    <source>
        <strain evidence="2">S4-41</strain>
    </source>
</reference>
<dbReference type="RefSeq" id="WP_110716809.1">
    <property type="nucleotide sequence ID" value="NZ_PGFS01000001.1"/>
</dbReference>
<dbReference type="SUPFAM" id="SSF101327">
    <property type="entry name" value="YgfB-like"/>
    <property type="match status" value="1"/>
</dbReference>
<evidence type="ECO:0000313" key="2">
    <source>
        <dbReference type="EMBL" id="MDH4572376.1"/>
    </source>
</evidence>
<comment type="caution">
    <text evidence="2">The sequence shown here is derived from an EMBL/GenBank/DDBJ whole genome shotgun (WGS) entry which is preliminary data.</text>
</comment>
<feature type="region of interest" description="Disordered" evidence="1">
    <location>
        <begin position="200"/>
        <end position="221"/>
    </location>
</feature>
<dbReference type="Proteomes" id="UP001162135">
    <property type="component" value="Unassembled WGS sequence"/>
</dbReference>
<dbReference type="InterPro" id="IPR011978">
    <property type="entry name" value="YgfB-like"/>
</dbReference>
<evidence type="ECO:0000256" key="1">
    <source>
        <dbReference type="SAM" id="MobiDB-lite"/>
    </source>
</evidence>